<dbReference type="InterPro" id="IPR022385">
    <property type="entry name" value="Rhs_assc_core"/>
</dbReference>
<evidence type="ECO:0000259" key="4">
    <source>
        <dbReference type="Pfam" id="PF20148"/>
    </source>
</evidence>
<dbReference type="Proteomes" id="UP001205861">
    <property type="component" value="Unassembled WGS sequence"/>
</dbReference>
<dbReference type="Pfam" id="PF20148">
    <property type="entry name" value="DUF6531"/>
    <property type="match status" value="1"/>
</dbReference>
<organism evidence="5 6">
    <name type="scientific">Massilia solisilvae</name>
    <dbReference type="NCBI Taxonomy" id="1811225"/>
    <lineage>
        <taxon>Bacteria</taxon>
        <taxon>Pseudomonadati</taxon>
        <taxon>Pseudomonadota</taxon>
        <taxon>Betaproteobacteria</taxon>
        <taxon>Burkholderiales</taxon>
        <taxon>Oxalobacteraceae</taxon>
        <taxon>Telluria group</taxon>
        <taxon>Massilia</taxon>
    </lineage>
</organism>
<dbReference type="InterPro" id="IPR006530">
    <property type="entry name" value="YD"/>
</dbReference>
<sequence>MDAKNMISLSAFAPAFLAPAKTNMATRRLPPGRLRWWLIAWAVNVVSLFIALTASACPPNTGGDPNKQGQCAGAGNPINVMTGNKYQREDDMPALPGVLGLEIVRHYNSAFSGPGERNGVLGRGWRLSYEAEIVDRWGTIQVLQADGGRVIFDRDQKAPTRCSTPDPANGTMTVGRQQDGQPDYTWAWTDGRKLHFNASGKLDRITAPTGEMVRLLYDSQNVLVRVIDPQGRSLDLVYYDRKTPNQFHGVQFIDTPVGRFEYEYGSTLPKGAGLFDERQLLANLVRVRLPDHFDPDKKAHAFSSRGTTRSTTSRIYHHEDSRRPWLMTGISIEAIGADGKPVTTRYSTYGYDDTGRAILSTHGSNVDKVTLDNHEAGKTVLTNSLGQKTVYRYTVIADEYRLLEVRGAGCALCGEPNIRHRYDEAGRLTETTKLSEDGEPIVTIRTERDKLGRITRVSKIVYERGKPGPAQLQVRFEYEGSSFAPALMARPSVVPGKELVTHIVYNAAGQPLAVSEAGWIPGPDGKQPPLPIERTVHYRYATINGRSLLAEIDGPLPNGKTNSPLDSDITLIEYDHHNPGLASPKSTPNGDRLIRYEPSEKRDGIVTAIITSGNRKSEVEYDYAGRIANIRDAEGRTTHLRYSPSGQLLAVTRDGITQSTVFDPLGNPVESGYDDGTHYHPLARLGYDDAGRNTWIASALGIIRTSRYDTEDNLLEQSTLSSTIKQARRYEYDNLGRLQAMTDAGGGTRRIDWNTLGLPSALTDALGRTTRFGYDAAANITAVSQAAGATTHFELDAYGRTTAIVEPNGASTRYVWDDFGRIVATIGADSGMTTRRFDAANRLVASTDANGNRASYDYDVIGRIVTQRVTDAGNGGKTAVTTWHYEGPRLIAIDHPNQAERYSYDAQGRIGAKTDILTLAGGKHVSYTTHYRYDALGQLAAITLPDGSTLDYRRNGQNQITALDRSWGDNPTLRWLMPRQTIVRDLERDVAGLKRLTYGNGIEAYYQRSKEGSLARIVYRDPRVPASGPGASGILEALLGVRPALAAPLPALPGALGLPPDPKALLDHRYLWDVQGNLLYTRDKDAASSYAYDARDRLIVAATAATRTAAAAATGPSTGFARYYYDDNGNRLLAQEGLADQSDMHGNTVKTSYKSGADRWHVEARGDGAADASYDASGQPKHVGNRSFVWDAFGKLLEVREGQRVLARYHYNHRGERIEKIVGGEHSYYLYEGRRLVAELNGKGMIRRQYVYLAGQPVAVIDTSNGGAANDSGGAAQPVRLWHAWFGKGENIAYLQTNHLGAVEMVTDARGKPIWQAAYSPFGKLVPVADSGKTAQASRPFELDLRLPGQYADKETGLYYNDHRYYDPARSRYLTADPLGLRGGSNAYAYVNGNPLKYIDPQGLVLFAFDGTGNTDDPAWLAANSSSPSNVLQIFTLYADGNRRYVSGVGTVQRDQTYGDIIPATFTPWWVPSAGAETADMGGNYSGPARIQRMLRYFNDEADLAADDSQMDVDIVGFSRGAAEARDFANWLIASTNNGWYSYKGAGGRQMCQKVNFRFMGLFDTVLSTNKSGASYELAIPGQFAYVAQAVALNEHRGDTTRRLINSVGAFPLESIMGATISAGKTRIERGFLGSHADIGGGFGANENQLSQVALTWMVNQAKAAGVQMGDSPFLHTIIANPVLHDKSDNQFSTAGAPLAPGIEDRQVHYQNGKTTTQMAMTGTGMKWADTQKYISYLPAMVNDKGQKIRFPSGDFVTGTVDMRGYLDWLNRNGYNINMTVH</sequence>
<evidence type="ECO:0000313" key="5">
    <source>
        <dbReference type="EMBL" id="MCS0606660.1"/>
    </source>
</evidence>
<dbReference type="InterPro" id="IPR045351">
    <property type="entry name" value="DUF6531"/>
</dbReference>
<feature type="region of interest" description="Disordered" evidence="1">
    <location>
        <begin position="157"/>
        <end position="179"/>
    </location>
</feature>
<feature type="domain" description="T6SS Phospholipase effector Tle1-like catalytic" evidence="3">
    <location>
        <begin position="1549"/>
        <end position="1661"/>
    </location>
</feature>
<dbReference type="InterPro" id="IPR050708">
    <property type="entry name" value="T6SS_VgrG/RHS"/>
</dbReference>
<accession>A0ABT2BEZ3</accession>
<evidence type="ECO:0000256" key="1">
    <source>
        <dbReference type="SAM" id="MobiDB-lite"/>
    </source>
</evidence>
<dbReference type="RefSeq" id="WP_258854465.1">
    <property type="nucleotide sequence ID" value="NZ_JANUGV010000001.1"/>
</dbReference>
<dbReference type="Pfam" id="PF05593">
    <property type="entry name" value="RHS_repeat"/>
    <property type="match status" value="5"/>
</dbReference>
<keyword evidence="2" id="KW-1133">Transmembrane helix</keyword>
<protein>
    <submittedName>
        <fullName evidence="5">DUF2235 domain-containing protein</fullName>
    </submittedName>
</protein>
<evidence type="ECO:0000313" key="6">
    <source>
        <dbReference type="Proteomes" id="UP001205861"/>
    </source>
</evidence>
<dbReference type="InterPro" id="IPR031325">
    <property type="entry name" value="RHS_repeat"/>
</dbReference>
<dbReference type="EMBL" id="JANUGV010000001">
    <property type="protein sequence ID" value="MCS0606660.1"/>
    <property type="molecule type" value="Genomic_DNA"/>
</dbReference>
<name>A0ABT2BEZ3_9BURK</name>
<proteinExistence type="predicted"/>
<comment type="caution">
    <text evidence="5">The sequence shown here is derived from an EMBL/GenBank/DDBJ whole genome shotgun (WGS) entry which is preliminary data.</text>
</comment>
<feature type="compositionally biased region" description="Polar residues" evidence="1">
    <location>
        <begin position="170"/>
        <end position="179"/>
    </location>
</feature>
<gene>
    <name evidence="5" type="ORF">NX773_00585</name>
</gene>
<dbReference type="InterPro" id="IPR018712">
    <property type="entry name" value="Tle1-like_cat"/>
</dbReference>
<dbReference type="NCBIfam" id="TIGR01643">
    <property type="entry name" value="YD_repeat_2x"/>
    <property type="match status" value="6"/>
</dbReference>
<dbReference type="PRINTS" id="PR00394">
    <property type="entry name" value="RHSPROTEIN"/>
</dbReference>
<keyword evidence="2" id="KW-0812">Transmembrane</keyword>
<keyword evidence="6" id="KW-1185">Reference proteome</keyword>
<dbReference type="NCBIfam" id="TIGR03696">
    <property type="entry name" value="Rhs_assc_core"/>
    <property type="match status" value="1"/>
</dbReference>
<feature type="domain" description="DUF6531" evidence="4">
    <location>
        <begin position="75"/>
        <end position="152"/>
    </location>
</feature>
<evidence type="ECO:0000256" key="2">
    <source>
        <dbReference type="SAM" id="Phobius"/>
    </source>
</evidence>
<dbReference type="PANTHER" id="PTHR32305">
    <property type="match status" value="1"/>
</dbReference>
<reference evidence="5 6" key="1">
    <citation type="submission" date="2022-08" db="EMBL/GenBank/DDBJ databases">
        <title>Reclassification of Massilia species as members of the genera Telluria, Duganella, Pseudoduganella, Mokoshia gen. nov. and Zemynaea gen. nov. using orthogonal and non-orthogonal genome-based approaches.</title>
        <authorList>
            <person name="Bowman J.P."/>
        </authorList>
    </citation>
    <scope>NUCLEOTIDE SEQUENCE [LARGE SCALE GENOMIC DNA]</scope>
    <source>
        <strain evidence="5 6">JCM 31607</strain>
    </source>
</reference>
<dbReference type="Gene3D" id="2.180.10.10">
    <property type="entry name" value="RHS repeat-associated core"/>
    <property type="match status" value="3"/>
</dbReference>
<evidence type="ECO:0000259" key="3">
    <source>
        <dbReference type="Pfam" id="PF09994"/>
    </source>
</evidence>
<dbReference type="Pfam" id="PF09994">
    <property type="entry name" value="T6SS_Tle1-like_cat"/>
    <property type="match status" value="1"/>
</dbReference>
<dbReference type="PANTHER" id="PTHR32305:SF15">
    <property type="entry name" value="PROTEIN RHSA-RELATED"/>
    <property type="match status" value="1"/>
</dbReference>
<keyword evidence="2" id="KW-0472">Membrane</keyword>
<feature type="transmembrane region" description="Helical" evidence="2">
    <location>
        <begin position="36"/>
        <end position="56"/>
    </location>
</feature>